<feature type="binding site" evidence="14">
    <location>
        <position position="307"/>
    </location>
    <ligand>
        <name>GTP</name>
        <dbReference type="ChEBI" id="CHEBI:37565"/>
    </ligand>
</feature>
<keyword evidence="16" id="KW-0175">Coiled coil</keyword>
<dbReference type="InterPro" id="IPR027417">
    <property type="entry name" value="P-loop_NTPase"/>
</dbReference>
<evidence type="ECO:0000256" key="12">
    <source>
        <dbReference type="PIRSR" id="PIRSR601019-1"/>
    </source>
</evidence>
<dbReference type="Pfam" id="PF00503">
    <property type="entry name" value="G-alpha"/>
    <property type="match status" value="1"/>
</dbReference>
<dbReference type="PRINTS" id="PR00318">
    <property type="entry name" value="GPROTEINA"/>
</dbReference>
<keyword evidence="10 15" id="KW-0807">Transducer</keyword>
<dbReference type="GO" id="GO:0005525">
    <property type="term" value="F:GTP binding"/>
    <property type="evidence" value="ECO:0007669"/>
    <property type="project" value="UniProtKB-UniRule"/>
</dbReference>
<feature type="binding site" evidence="14">
    <location>
        <position position="248"/>
    </location>
    <ligand>
        <name>GTP</name>
        <dbReference type="ChEBI" id="CHEBI:37565"/>
    </ligand>
</feature>
<dbReference type="GO" id="GO:0046872">
    <property type="term" value="F:metal ion binding"/>
    <property type="evidence" value="ECO:0007669"/>
    <property type="project" value="UniProtKB-UniRule"/>
</dbReference>
<evidence type="ECO:0000256" key="16">
    <source>
        <dbReference type="SAM" id="Coils"/>
    </source>
</evidence>
<keyword evidence="5 12" id="KW-0547">Nucleotide-binding</keyword>
<evidence type="ECO:0000256" key="15">
    <source>
        <dbReference type="RuleBase" id="RU368109"/>
    </source>
</evidence>
<comment type="function">
    <text evidence="15">Guanine nucleotide-binding proteins (G proteins) are involved as modulators or transducers in various transmembrane signaling systems.</text>
</comment>
<dbReference type="SMART" id="SM00275">
    <property type="entry name" value="G_alpha"/>
    <property type="match status" value="1"/>
</dbReference>
<dbReference type="InterPro" id="IPR011025">
    <property type="entry name" value="GproteinA_insert"/>
</dbReference>
<feature type="binding site" evidence="14">
    <location>
        <begin position="273"/>
        <end position="274"/>
    </location>
    <ligand>
        <name>GTP</name>
        <dbReference type="ChEBI" id="CHEBI:37565"/>
    </ligand>
</feature>
<evidence type="ECO:0000256" key="13">
    <source>
        <dbReference type="PIRSR" id="PIRSR601019-2"/>
    </source>
</evidence>
<proteinExistence type="inferred from homology"/>
<evidence type="ECO:0000256" key="11">
    <source>
        <dbReference type="ARBA" id="ARBA00023288"/>
    </source>
</evidence>
<dbReference type="GO" id="GO:0005834">
    <property type="term" value="C:heterotrimeric G-protein complex"/>
    <property type="evidence" value="ECO:0007669"/>
    <property type="project" value="UniProtKB-UniRule"/>
</dbReference>
<keyword evidence="6" id="KW-0378">Hydrolase</keyword>
<name>A0A6A3BGA1_HIBSY</name>
<comment type="subcellular location">
    <subcellularLocation>
        <location evidence="15">Cell membrane</location>
    </subcellularLocation>
</comment>
<dbReference type="PANTHER" id="PTHR10218:SF302">
    <property type="entry name" value="GUANINE NUCLEOTIDE-BINDING PROTEIN ALPHA-5 SUBUNIT"/>
    <property type="match status" value="1"/>
</dbReference>
<comment type="subunit">
    <text evidence="15">G proteins are composed of 3 units; alpha, beta and gamma. The alpha chain contains the guanine nucleotide binding site.</text>
</comment>
<feature type="binding site" evidence="12">
    <location>
        <begin position="304"/>
        <end position="308"/>
    </location>
    <ligand>
        <name>GTP</name>
        <dbReference type="ChEBI" id="CHEBI:37565"/>
    </ligand>
</feature>
<dbReference type="InterPro" id="IPR001019">
    <property type="entry name" value="Gprotein_alpha_su"/>
</dbReference>
<keyword evidence="8 12" id="KW-0342">GTP-binding</keyword>
<evidence type="ECO:0000313" key="18">
    <source>
        <dbReference type="Proteomes" id="UP000436088"/>
    </source>
</evidence>
<dbReference type="GO" id="GO:0005737">
    <property type="term" value="C:cytoplasm"/>
    <property type="evidence" value="ECO:0007669"/>
    <property type="project" value="TreeGrafter"/>
</dbReference>
<evidence type="ECO:0000313" key="17">
    <source>
        <dbReference type="EMBL" id="KAE8714052.1"/>
    </source>
</evidence>
<evidence type="ECO:0000256" key="10">
    <source>
        <dbReference type="ARBA" id="ARBA00023224"/>
    </source>
</evidence>
<comment type="caution">
    <text evidence="17">The sequence shown here is derived from an EMBL/GenBank/DDBJ whole genome shotgun (WGS) entry which is preliminary data.</text>
</comment>
<evidence type="ECO:0000256" key="5">
    <source>
        <dbReference type="ARBA" id="ARBA00022741"/>
    </source>
</evidence>
<reference evidence="17" key="1">
    <citation type="submission" date="2019-09" db="EMBL/GenBank/DDBJ databases">
        <title>Draft genome information of white flower Hibiscus syriacus.</title>
        <authorList>
            <person name="Kim Y.-M."/>
        </authorList>
    </citation>
    <scope>NUCLEOTIDE SEQUENCE [LARGE SCALE GENOMIC DNA]</scope>
    <source>
        <strain evidence="17">YM2019G1</strain>
    </source>
</reference>
<dbReference type="GO" id="GO:0003924">
    <property type="term" value="F:GTPase activity"/>
    <property type="evidence" value="ECO:0007669"/>
    <property type="project" value="InterPro"/>
</dbReference>
<dbReference type="SUPFAM" id="SSF52540">
    <property type="entry name" value="P-loop containing nucleoside triphosphate hydrolases"/>
    <property type="match status" value="1"/>
</dbReference>
<dbReference type="Gene3D" id="3.40.50.300">
    <property type="entry name" value="P-loop containing nucleotide triphosphate hydrolases"/>
    <property type="match status" value="2"/>
</dbReference>
<feature type="binding site" evidence="12">
    <location>
        <begin position="373"/>
        <end position="376"/>
    </location>
    <ligand>
        <name>GTP</name>
        <dbReference type="ChEBI" id="CHEBI:37565"/>
    </ligand>
</feature>
<organism evidence="17 18">
    <name type="scientific">Hibiscus syriacus</name>
    <name type="common">Rose of Sharon</name>
    <dbReference type="NCBI Taxonomy" id="106335"/>
    <lineage>
        <taxon>Eukaryota</taxon>
        <taxon>Viridiplantae</taxon>
        <taxon>Streptophyta</taxon>
        <taxon>Embryophyta</taxon>
        <taxon>Tracheophyta</taxon>
        <taxon>Spermatophyta</taxon>
        <taxon>Magnoliopsida</taxon>
        <taxon>eudicotyledons</taxon>
        <taxon>Gunneridae</taxon>
        <taxon>Pentapetalae</taxon>
        <taxon>rosids</taxon>
        <taxon>malvids</taxon>
        <taxon>Malvales</taxon>
        <taxon>Malvaceae</taxon>
        <taxon>Malvoideae</taxon>
        <taxon>Hibiscus</taxon>
    </lineage>
</organism>
<dbReference type="Proteomes" id="UP000436088">
    <property type="component" value="Unassembled WGS sequence"/>
</dbReference>
<protein>
    <recommendedName>
        <fullName evidence="15">Guanine nucleotide-binding protein alpha subunit</fullName>
        <shortName evidence="15">GP-alpha</shortName>
    </recommendedName>
</protein>
<dbReference type="PRINTS" id="PR01242">
    <property type="entry name" value="GPROTEINAPLT"/>
</dbReference>
<dbReference type="EMBL" id="VEPZ02000873">
    <property type="protein sequence ID" value="KAE8714052.1"/>
    <property type="molecule type" value="Genomic_DNA"/>
</dbReference>
<comment type="similarity">
    <text evidence="2 15">Belongs to the G-alpha family.</text>
</comment>
<evidence type="ECO:0000256" key="3">
    <source>
        <dbReference type="ARBA" id="ARBA00022707"/>
    </source>
</evidence>
<evidence type="ECO:0000256" key="1">
    <source>
        <dbReference type="ARBA" id="ARBA00001946"/>
    </source>
</evidence>
<comment type="domain">
    <text evidence="15">The helical domain is required for self-activation.</text>
</comment>
<keyword evidence="18" id="KW-1185">Reference proteome</keyword>
<evidence type="ECO:0000256" key="14">
    <source>
        <dbReference type="PIRSR" id="PIRSR602976-1"/>
    </source>
</evidence>
<sequence>MLSIVLEKTGLLCSKHRSYNEADTEENAQAAEIERRIEQEREAEKHIQKLLLLGAGESGKSTIFKQIKLLFQTGFDEEELKSYISVIQANIYQTIKILYDGSKEVAQNEADSSKYVLSSENKILYDGSKEVAQNEADSSKYVLSSENKVIGEKLSEIGSRKPILVEMNFKYQIVLIISWKICKDCQMQIIFQQRYCMGSRKLPKMKQILPNMFYPARIRLLERNCQKLEAGWTVHETYTRGNELQVPDCTHYFMENLQRLSDANYIPTKEDVLYARVRTTGIVEIQFSSVGENKKSGEVYRLFDVGGQRNERRKWIHLFEGVTAVIFCAEISEYDQTLFKDEQKNQMMETKELFDWVLKQPCFEKTSFMLFLNKFDIFEKKVLKVPLNVCQWFKDYQSVSTGKQEIEHAYEFVKKKFEELYFQSSGPDRVDRVFKIYRTSALDQKLVKKTFKLVDESLRRRNLFEAGCDLRRGKGRCDADLLPHVVKEEDDCRSSSTTTSSWVGMNSDDVSGRSSYEDEVQSSFNGGLDTMDSLQRVLPVRRGISSFYNGKSKSFTNLAEATSISTVKEIAKPETAYARRRRNLLAMNHAWNKKLKRSSKSTLPLLAVAMSATTSDDSASNFMPSTSSSFAPNLKPQPFFNIIAPHPRCGLMYGTVPLVGSTHPR</sequence>
<keyword evidence="9 15" id="KW-0564">Palmitate</keyword>
<dbReference type="GO" id="GO:0031683">
    <property type="term" value="F:G-protein beta/gamma-subunit complex binding"/>
    <property type="evidence" value="ECO:0007669"/>
    <property type="project" value="UniProtKB-UniRule"/>
</dbReference>
<dbReference type="InterPro" id="IPR002976">
    <property type="entry name" value="Plant_Gprotein_alpha"/>
</dbReference>
<feature type="binding site" evidence="12">
    <location>
        <begin position="57"/>
        <end position="62"/>
    </location>
    <ligand>
        <name>GTP</name>
        <dbReference type="ChEBI" id="CHEBI:37565"/>
    </ligand>
</feature>
<evidence type="ECO:0000256" key="4">
    <source>
        <dbReference type="ARBA" id="ARBA00022723"/>
    </source>
</evidence>
<keyword evidence="15" id="KW-0472">Membrane</keyword>
<dbReference type="PANTHER" id="PTHR10218">
    <property type="entry name" value="GTP-BINDING PROTEIN ALPHA SUBUNIT"/>
    <property type="match status" value="1"/>
</dbReference>
<dbReference type="GO" id="GO:0007188">
    <property type="term" value="P:adenylate cyclase-modulating G protein-coupled receptor signaling pathway"/>
    <property type="evidence" value="ECO:0007669"/>
    <property type="project" value="UniProtKB-UniRule"/>
</dbReference>
<dbReference type="Gene3D" id="1.10.400.10">
    <property type="entry name" value="GI Alpha 1, domain 2-like"/>
    <property type="match status" value="2"/>
</dbReference>
<keyword evidence="7 13" id="KW-0460">Magnesium</keyword>
<dbReference type="GO" id="GO:0001664">
    <property type="term" value="F:G protein-coupled receptor binding"/>
    <property type="evidence" value="ECO:0007669"/>
    <property type="project" value="UniProtKB-UniRule"/>
</dbReference>
<feature type="binding site" evidence="14">
    <location>
        <position position="279"/>
    </location>
    <ligand>
        <name>GTP</name>
        <dbReference type="ChEBI" id="CHEBI:37565"/>
    </ligand>
</feature>
<keyword evidence="3 15" id="KW-0519">Myristate</keyword>
<dbReference type="PROSITE" id="PS51882">
    <property type="entry name" value="G_ALPHA"/>
    <property type="match status" value="1"/>
</dbReference>
<keyword evidence="15" id="KW-1003">Cell membrane</keyword>
<keyword evidence="4 13" id="KW-0479">Metal-binding</keyword>
<evidence type="ECO:0000256" key="7">
    <source>
        <dbReference type="ARBA" id="ARBA00022842"/>
    </source>
</evidence>
<accession>A0A6A3BGA1</accession>
<evidence type="ECO:0000256" key="8">
    <source>
        <dbReference type="ARBA" id="ARBA00023134"/>
    </source>
</evidence>
<comment type="cofactor">
    <cofactor evidence="1">
        <name>Mg(2+)</name>
        <dbReference type="ChEBI" id="CHEBI:18420"/>
    </cofactor>
</comment>
<feature type="binding site" evidence="13">
    <location>
        <position position="279"/>
    </location>
    <ligand>
        <name>Mg(2+)</name>
        <dbReference type="ChEBI" id="CHEBI:18420"/>
    </ligand>
</feature>
<evidence type="ECO:0000256" key="9">
    <source>
        <dbReference type="ARBA" id="ARBA00023139"/>
    </source>
</evidence>
<evidence type="ECO:0000256" key="6">
    <source>
        <dbReference type="ARBA" id="ARBA00022801"/>
    </source>
</evidence>
<dbReference type="CDD" id="cd00066">
    <property type="entry name" value="G-alpha"/>
    <property type="match status" value="1"/>
</dbReference>
<feature type="binding site" evidence="12">
    <location>
        <position position="441"/>
    </location>
    <ligand>
        <name>GTP</name>
        <dbReference type="ChEBI" id="CHEBI:37565"/>
    </ligand>
</feature>
<dbReference type="FunFam" id="3.40.50.300:FF:000733">
    <property type="entry name" value="Guanine nucleotide-binding protein alpha-1 subunit"/>
    <property type="match status" value="1"/>
</dbReference>
<feature type="coiled-coil region" evidence="16">
    <location>
        <begin position="21"/>
        <end position="50"/>
    </location>
</feature>
<feature type="binding site" evidence="13">
    <location>
        <position position="61"/>
    </location>
    <ligand>
        <name>Mg(2+)</name>
        <dbReference type="ChEBI" id="CHEBI:18420"/>
    </ligand>
</feature>
<evidence type="ECO:0000256" key="2">
    <source>
        <dbReference type="ARBA" id="ARBA00005804"/>
    </source>
</evidence>
<gene>
    <name evidence="17" type="ORF">F3Y22_tig00110201pilonHSYRG00148</name>
</gene>
<dbReference type="AlphaFoldDB" id="A0A6A3BGA1"/>
<dbReference type="SUPFAM" id="SSF47895">
    <property type="entry name" value="Transducin (alpha subunit), insertion domain"/>
    <property type="match status" value="1"/>
</dbReference>
<feature type="binding site" evidence="12">
    <location>
        <begin position="273"/>
        <end position="279"/>
    </location>
    <ligand>
        <name>GTP</name>
        <dbReference type="ChEBI" id="CHEBI:37565"/>
    </ligand>
</feature>
<keyword evidence="11 15" id="KW-0449">Lipoprotein</keyword>